<keyword evidence="4" id="KW-0031">Aminopeptidase</keyword>
<feature type="domain" description="Peptidase M24" evidence="2">
    <location>
        <begin position="180"/>
        <end position="384"/>
    </location>
</feature>
<dbReference type="PANTHER" id="PTHR46112">
    <property type="entry name" value="AMINOPEPTIDASE"/>
    <property type="match status" value="1"/>
</dbReference>
<dbReference type="Proteomes" id="UP000192903">
    <property type="component" value="Unassembled WGS sequence"/>
</dbReference>
<keyword evidence="4" id="KW-0645">Protease</keyword>
<proteinExistence type="predicted"/>
<sequence>MSFAYSEGNPVEDTSRLGKPPFDTGRLDRLMEEAGLDALLVTSKHSIQYLLGGYRFFFYDFMDAHGLSRYLPFFVYVKGRPLDSAYVGAPMERYQKQLGSFWVSNLDFTKDKSKGYAAAAAEQLKKIGGAKGRVGIEFGFMPVDAYRVLCDLLPDVQLIDGTFPLEMLRALKSPEELKILRDASDKVVDSMLAVIANHGAGTSKLELFEALRLEETKRGLKFEYALTNIGTAFNRAPYDKIWNEGETLALDSGGNYKGYIGDLCRMAYIGHPDQELVDLLGEIEDVQQTARKGLRPGVRGGDIFEWASDALSRSSAKKVMFFSAHGMGIVSHEAPWLMSTAYPSYEAYHADKQLEAGMVISIETEMHHPKRGFIKLEDTVAITETGFEGFGDHGRGWNIAGG</sequence>
<accession>A0A1X7E115</accession>
<keyword evidence="5" id="KW-1185">Reference proteome</keyword>
<dbReference type="Gene3D" id="3.90.230.10">
    <property type="entry name" value="Creatinase/methionine aminopeptidase superfamily"/>
    <property type="match status" value="1"/>
</dbReference>
<dbReference type="SUPFAM" id="SSF55920">
    <property type="entry name" value="Creatinase/aminopeptidase"/>
    <property type="match status" value="1"/>
</dbReference>
<dbReference type="CDD" id="cd01066">
    <property type="entry name" value="APP_MetAP"/>
    <property type="match status" value="1"/>
</dbReference>
<feature type="domain" description="Creatinase N-terminal" evidence="3">
    <location>
        <begin position="26"/>
        <end position="170"/>
    </location>
</feature>
<name>A0A1X7E115_9HYPH</name>
<dbReference type="RefSeq" id="WP_085421430.1">
    <property type="nucleotide sequence ID" value="NZ_FXAF01000005.1"/>
</dbReference>
<protein>
    <submittedName>
        <fullName evidence="4">Xaa-Pro aminopeptidase</fullName>
    </submittedName>
</protein>
<evidence type="ECO:0000313" key="5">
    <source>
        <dbReference type="Proteomes" id="UP000192903"/>
    </source>
</evidence>
<reference evidence="5" key="1">
    <citation type="submission" date="2017-04" db="EMBL/GenBank/DDBJ databases">
        <authorList>
            <person name="Varghese N."/>
            <person name="Submissions S."/>
        </authorList>
    </citation>
    <scope>NUCLEOTIDE SEQUENCE [LARGE SCALE GENOMIC DNA]</scope>
    <source>
        <strain evidence="5">B4P</strain>
    </source>
</reference>
<dbReference type="InterPro" id="IPR036005">
    <property type="entry name" value="Creatinase/aminopeptidase-like"/>
</dbReference>
<dbReference type="Pfam" id="PF00557">
    <property type="entry name" value="Peptidase_M24"/>
    <property type="match status" value="1"/>
</dbReference>
<evidence type="ECO:0000259" key="3">
    <source>
        <dbReference type="Pfam" id="PF01321"/>
    </source>
</evidence>
<dbReference type="InterPro" id="IPR029149">
    <property type="entry name" value="Creatin/AminoP/Spt16_N"/>
</dbReference>
<dbReference type="PANTHER" id="PTHR46112:SF3">
    <property type="entry name" value="AMINOPEPTIDASE YPDF"/>
    <property type="match status" value="1"/>
</dbReference>
<dbReference type="EMBL" id="FXAF01000005">
    <property type="protein sequence ID" value="SMF25432.1"/>
    <property type="molecule type" value="Genomic_DNA"/>
</dbReference>
<evidence type="ECO:0000256" key="1">
    <source>
        <dbReference type="SAM" id="MobiDB-lite"/>
    </source>
</evidence>
<evidence type="ECO:0000313" key="4">
    <source>
        <dbReference type="EMBL" id="SMF25432.1"/>
    </source>
</evidence>
<feature type="region of interest" description="Disordered" evidence="1">
    <location>
        <begin position="1"/>
        <end position="20"/>
    </location>
</feature>
<dbReference type="STRING" id="464029.SAMN02982989_3290"/>
<dbReference type="GO" id="GO:0004177">
    <property type="term" value="F:aminopeptidase activity"/>
    <property type="evidence" value="ECO:0007669"/>
    <property type="project" value="UniProtKB-KW"/>
</dbReference>
<dbReference type="InterPro" id="IPR000994">
    <property type="entry name" value="Pept_M24"/>
</dbReference>
<dbReference type="InterPro" id="IPR050659">
    <property type="entry name" value="Peptidase_M24B"/>
</dbReference>
<keyword evidence="4" id="KW-0378">Hydrolase</keyword>
<dbReference type="Pfam" id="PF01321">
    <property type="entry name" value="Creatinase_N"/>
    <property type="match status" value="1"/>
</dbReference>
<dbReference type="InterPro" id="IPR000587">
    <property type="entry name" value="Creatinase_N"/>
</dbReference>
<organism evidence="4 5">
    <name type="scientific">Xaviernesmea oryzae</name>
    <dbReference type="NCBI Taxonomy" id="464029"/>
    <lineage>
        <taxon>Bacteria</taxon>
        <taxon>Pseudomonadati</taxon>
        <taxon>Pseudomonadota</taxon>
        <taxon>Alphaproteobacteria</taxon>
        <taxon>Hyphomicrobiales</taxon>
        <taxon>Rhizobiaceae</taxon>
        <taxon>Rhizobium/Agrobacterium group</taxon>
        <taxon>Xaviernesmea</taxon>
    </lineage>
</organism>
<dbReference type="SUPFAM" id="SSF53092">
    <property type="entry name" value="Creatinase/prolidase N-terminal domain"/>
    <property type="match status" value="1"/>
</dbReference>
<dbReference type="Gene3D" id="3.40.350.10">
    <property type="entry name" value="Creatinase/prolidase N-terminal domain"/>
    <property type="match status" value="1"/>
</dbReference>
<evidence type="ECO:0000259" key="2">
    <source>
        <dbReference type="Pfam" id="PF00557"/>
    </source>
</evidence>
<dbReference type="AlphaFoldDB" id="A0A1X7E115"/>
<dbReference type="OrthoDB" id="9806388at2"/>
<gene>
    <name evidence="4" type="ORF">SAMN02982989_3290</name>
</gene>